<dbReference type="CDD" id="cd00009">
    <property type="entry name" value="AAA"/>
    <property type="match status" value="1"/>
</dbReference>
<dbReference type="Gene3D" id="3.40.50.300">
    <property type="entry name" value="P-loop containing nucleotide triphosphate hydrolases"/>
    <property type="match status" value="1"/>
</dbReference>
<dbReference type="Gene3D" id="3.30.450.40">
    <property type="match status" value="2"/>
</dbReference>
<dbReference type="InterPro" id="IPR002078">
    <property type="entry name" value="Sigma_54_int"/>
</dbReference>
<keyword evidence="2" id="KW-0067">ATP-binding</keyword>
<dbReference type="RefSeq" id="WP_218134429.1">
    <property type="nucleotide sequence ID" value="NZ_FNCG01000007.1"/>
</dbReference>
<evidence type="ECO:0000256" key="2">
    <source>
        <dbReference type="ARBA" id="ARBA00022840"/>
    </source>
</evidence>
<dbReference type="InterPro" id="IPR009057">
    <property type="entry name" value="Homeodomain-like_sf"/>
</dbReference>
<protein>
    <submittedName>
        <fullName evidence="6">Transcriptional regulator containing GAF, AAA-type ATPase, and DNA-binding Fis domains</fullName>
    </submittedName>
</protein>
<dbReference type="PROSITE" id="PS00688">
    <property type="entry name" value="SIGMA54_INTERACT_3"/>
    <property type="match status" value="1"/>
</dbReference>
<keyword evidence="7" id="KW-1185">Reference proteome</keyword>
<evidence type="ECO:0000259" key="5">
    <source>
        <dbReference type="PROSITE" id="PS50045"/>
    </source>
</evidence>
<dbReference type="InterPro" id="IPR058031">
    <property type="entry name" value="AAA_lid_NorR"/>
</dbReference>
<dbReference type="AlphaFoldDB" id="A0A1G8AAJ3"/>
<dbReference type="PANTHER" id="PTHR32071">
    <property type="entry name" value="TRANSCRIPTIONAL REGULATORY PROTEIN"/>
    <property type="match status" value="1"/>
</dbReference>
<sequence length="897" mass="100682">MEKPGFLNVIDDFENQLTDKKNFLKVLKKHVSCYENEKEVLLELSNDITQVRTKIDLITVFSSRLKSLFYFTHAVVSLVDKQQQTYYPFLIDREALQIKHRDELPSLLASRFFLDDPFISQAHGSDMPVSFLLDDIIHKPDIPGFLKVNYECGIKEAMIVPLKSKMETIGHVLMYSDRIGAFSDDFKAFISMISSQLSSAVSNIKINEEIEFKEWVNEVLLDISNNLATVRHRKDLLTVVNAGLKKLVKFTHNVMTILDETGENYQVYVTDPDSPTQKFPKYPEALMRSNPVNDGVYTAASGSEGPVVLDMTSFDLDKAPLWFKLNYAAGAREMVINLLPGKAERELSFILFADKKGTFDAAALNIIERISSQLFTAASNIAANEEIVNKEREKSFLLNFSHDIAAVRSKYDFSVAVEKAVKKLSSVKGYIIRLIDNDGVTTSSYVYDSTATFINDPGFKQMIATRFDIKDGIQDKVLCSAEPILFITDQEMRRPVVPQYVRTWSDMGLRKMIGVALRTGSKDLGILFMETDVVNLPILKGICAQISTAISNVLVNEQLITYKSMLEVENDHLKEQINTIYNSAEIVGSGPEMQQVYQLMSIVAKTNSTVLLMGETGTGKELVARGVHKGSPRKDKLMVKVNCAALPANLIESELFGHERGAFTGAFERRIGKFEQAHNSTLFLDEIGELPLELQVKLLRVIQEREFERIGGKTTIKVDVRIIAATNRNLEEEVNAGRFRADLYYRLNVFPISLPPLRKRIEDIAPLANYFLARHSKNTGIKVTSISGKVIQELKSYPWPGNVRELEHLLERSVLLTNGSTLREIYLPKTRFGKDLSVNQTLEEIERAHIIQTLKICGGKIAGSGGAADVLGTPSTTLHAKMKKLKISKTDYLSQAS</sequence>
<dbReference type="Proteomes" id="UP000199705">
    <property type="component" value="Unassembled WGS sequence"/>
</dbReference>
<dbReference type="GO" id="GO:0005524">
    <property type="term" value="F:ATP binding"/>
    <property type="evidence" value="ECO:0007669"/>
    <property type="project" value="UniProtKB-KW"/>
</dbReference>
<dbReference type="Pfam" id="PF25601">
    <property type="entry name" value="AAA_lid_14"/>
    <property type="match status" value="1"/>
</dbReference>
<organism evidence="6 7">
    <name type="scientific">Mucilaginibacter gossypii</name>
    <dbReference type="NCBI Taxonomy" id="551996"/>
    <lineage>
        <taxon>Bacteria</taxon>
        <taxon>Pseudomonadati</taxon>
        <taxon>Bacteroidota</taxon>
        <taxon>Sphingobacteriia</taxon>
        <taxon>Sphingobacteriales</taxon>
        <taxon>Sphingobacteriaceae</taxon>
        <taxon>Mucilaginibacter</taxon>
    </lineage>
</organism>
<keyword evidence="3" id="KW-0805">Transcription regulation</keyword>
<dbReference type="Pfam" id="PF00158">
    <property type="entry name" value="Sigma54_activat"/>
    <property type="match status" value="1"/>
</dbReference>
<evidence type="ECO:0000256" key="3">
    <source>
        <dbReference type="ARBA" id="ARBA00023015"/>
    </source>
</evidence>
<dbReference type="SUPFAM" id="SSF55781">
    <property type="entry name" value="GAF domain-like"/>
    <property type="match status" value="2"/>
</dbReference>
<dbReference type="GO" id="GO:0043565">
    <property type="term" value="F:sequence-specific DNA binding"/>
    <property type="evidence" value="ECO:0007669"/>
    <property type="project" value="InterPro"/>
</dbReference>
<accession>A0A1G8AAJ3</accession>
<dbReference type="SUPFAM" id="SSF52540">
    <property type="entry name" value="P-loop containing nucleoside triphosphate hydrolases"/>
    <property type="match status" value="1"/>
</dbReference>
<dbReference type="EMBL" id="FNCG01000007">
    <property type="protein sequence ID" value="SDH17958.1"/>
    <property type="molecule type" value="Genomic_DNA"/>
</dbReference>
<dbReference type="InterPro" id="IPR027417">
    <property type="entry name" value="P-loop_NTPase"/>
</dbReference>
<dbReference type="InterPro" id="IPR025944">
    <property type="entry name" value="Sigma_54_int_dom_CS"/>
</dbReference>
<evidence type="ECO:0000256" key="1">
    <source>
        <dbReference type="ARBA" id="ARBA00022741"/>
    </source>
</evidence>
<dbReference type="PROSITE" id="PS50045">
    <property type="entry name" value="SIGMA54_INTERACT_4"/>
    <property type="match status" value="1"/>
</dbReference>
<dbReference type="GO" id="GO:0006355">
    <property type="term" value="P:regulation of DNA-templated transcription"/>
    <property type="evidence" value="ECO:0007669"/>
    <property type="project" value="InterPro"/>
</dbReference>
<gene>
    <name evidence="6" type="ORF">SAMN05192573_107141</name>
</gene>
<dbReference type="SMART" id="SM00382">
    <property type="entry name" value="AAA"/>
    <property type="match status" value="1"/>
</dbReference>
<feature type="domain" description="Sigma-54 factor interaction" evidence="5">
    <location>
        <begin position="586"/>
        <end position="815"/>
    </location>
</feature>
<dbReference type="SUPFAM" id="SSF46689">
    <property type="entry name" value="Homeodomain-like"/>
    <property type="match status" value="1"/>
</dbReference>
<dbReference type="FunFam" id="3.40.50.300:FF:000006">
    <property type="entry name" value="DNA-binding transcriptional regulator NtrC"/>
    <property type="match status" value="1"/>
</dbReference>
<reference evidence="7" key="1">
    <citation type="submission" date="2016-10" db="EMBL/GenBank/DDBJ databases">
        <authorList>
            <person name="Varghese N."/>
            <person name="Submissions S."/>
        </authorList>
    </citation>
    <scope>NUCLEOTIDE SEQUENCE [LARGE SCALE GENOMIC DNA]</scope>
    <source>
        <strain evidence="7">Gh-67</strain>
    </source>
</reference>
<proteinExistence type="predicted"/>
<keyword evidence="4" id="KW-0804">Transcription</keyword>
<dbReference type="PROSITE" id="PS00675">
    <property type="entry name" value="SIGMA54_INTERACT_1"/>
    <property type="match status" value="1"/>
</dbReference>
<dbReference type="Gene3D" id="1.10.10.60">
    <property type="entry name" value="Homeodomain-like"/>
    <property type="match status" value="1"/>
</dbReference>
<evidence type="ECO:0000313" key="7">
    <source>
        <dbReference type="Proteomes" id="UP000199705"/>
    </source>
</evidence>
<keyword evidence="6" id="KW-0238">DNA-binding</keyword>
<evidence type="ECO:0000313" key="6">
    <source>
        <dbReference type="EMBL" id="SDH17958.1"/>
    </source>
</evidence>
<dbReference type="InterPro" id="IPR029016">
    <property type="entry name" value="GAF-like_dom_sf"/>
</dbReference>
<dbReference type="Gene3D" id="1.10.8.60">
    <property type="match status" value="1"/>
</dbReference>
<dbReference type="STRING" id="551996.SAMN05192573_107141"/>
<name>A0A1G8AAJ3_9SPHI</name>
<dbReference type="InterPro" id="IPR025662">
    <property type="entry name" value="Sigma_54_int_dom_ATP-bd_1"/>
</dbReference>
<keyword evidence="1" id="KW-0547">Nucleotide-binding</keyword>
<dbReference type="InterPro" id="IPR003593">
    <property type="entry name" value="AAA+_ATPase"/>
</dbReference>
<evidence type="ECO:0000256" key="4">
    <source>
        <dbReference type="ARBA" id="ARBA00023163"/>
    </source>
</evidence>